<dbReference type="Pfam" id="PF03237">
    <property type="entry name" value="Terminase_6N"/>
    <property type="match status" value="1"/>
</dbReference>
<dbReference type="Proteomes" id="UP001220395">
    <property type="component" value="Chromosome"/>
</dbReference>
<evidence type="ECO:0000313" key="4">
    <source>
        <dbReference type="EMBL" id="WCT72067.1"/>
    </source>
</evidence>
<dbReference type="EMBL" id="CP117411">
    <property type="protein sequence ID" value="WCT72067.1"/>
    <property type="molecule type" value="Genomic_DNA"/>
</dbReference>
<dbReference type="InterPro" id="IPR027417">
    <property type="entry name" value="P-loop_NTPase"/>
</dbReference>
<evidence type="ECO:0000256" key="1">
    <source>
        <dbReference type="ARBA" id="ARBA00022612"/>
    </source>
</evidence>
<organism evidence="4 5">
    <name type="scientific">Sphingomonas naphthae</name>
    <dbReference type="NCBI Taxonomy" id="1813468"/>
    <lineage>
        <taxon>Bacteria</taxon>
        <taxon>Pseudomonadati</taxon>
        <taxon>Pseudomonadota</taxon>
        <taxon>Alphaproteobacteria</taxon>
        <taxon>Sphingomonadales</taxon>
        <taxon>Sphingomonadaceae</taxon>
        <taxon>Sphingomonas</taxon>
    </lineage>
</organism>
<evidence type="ECO:0000313" key="5">
    <source>
        <dbReference type="Proteomes" id="UP001220395"/>
    </source>
</evidence>
<dbReference type="Pfam" id="PF17289">
    <property type="entry name" value="Terminase_6C"/>
    <property type="match status" value="1"/>
</dbReference>
<keyword evidence="5" id="KW-1185">Reference proteome</keyword>
<keyword evidence="1" id="KW-1188">Viral release from host cell</keyword>
<reference evidence="4 5" key="1">
    <citation type="submission" date="2023-02" db="EMBL/GenBank/DDBJ databases">
        <title>Genome sequence of Sphingomonas naphthae.</title>
        <authorList>
            <person name="Kim S."/>
            <person name="Heo J."/>
            <person name="Kwon S.-W."/>
        </authorList>
    </citation>
    <scope>NUCLEOTIDE SEQUENCE [LARGE SCALE GENOMIC DNA]</scope>
    <source>
        <strain evidence="4 5">KACC 18716</strain>
    </source>
</reference>
<protein>
    <recommendedName>
        <fullName evidence="3">Terminase large subunit gp17-like C-terminal domain-containing protein</fullName>
    </recommendedName>
</protein>
<dbReference type="Gene3D" id="3.40.50.300">
    <property type="entry name" value="P-loop containing nucleotide triphosphate hydrolases"/>
    <property type="match status" value="1"/>
</dbReference>
<dbReference type="Gene3D" id="3.30.420.240">
    <property type="match status" value="1"/>
</dbReference>
<feature type="domain" description="Terminase large subunit gp17-like C-terminal" evidence="3">
    <location>
        <begin position="239"/>
        <end position="384"/>
    </location>
</feature>
<dbReference type="RefSeq" id="WP_273686016.1">
    <property type="nucleotide sequence ID" value="NZ_CP117411.1"/>
</dbReference>
<feature type="region of interest" description="Disordered" evidence="2">
    <location>
        <begin position="411"/>
        <end position="435"/>
    </location>
</feature>
<dbReference type="InterPro" id="IPR035421">
    <property type="entry name" value="Terminase_6C"/>
</dbReference>
<evidence type="ECO:0000256" key="2">
    <source>
        <dbReference type="SAM" id="MobiDB-lite"/>
    </source>
</evidence>
<proteinExistence type="predicted"/>
<accession>A0ABY7TFQ9</accession>
<sequence>MAAYLVLRAATRVSAGGQTGWYMGYDLEMAREFIDVCAMWARAYGIAADAIGEEVIEDDEGPIKAFSIRFSSGLKITALPSVPRAFRGKQGIVVVDEAAFHKNLGEVIKAAMALLIWGGQVIIISTHDGVGNPFNVLLDEVRAGRRRGQAVTIAFDQAIEDGLYERVRMVAATKGAQIADKATWIAEVRASYGADAEEELDCIPKAGSGSLIKPEDLAACEHADAGRADLYAGGLCYLGRDVARRKDGAIQWTFELVGDVLWLRDRYEEVGTSFAHQDAHFDQQFATRRIASAWIDQTGMGEKVVEDAQRRHGTTRVIGQLLTGPTRLDLALSLQTRFERGLIRIPPDPVIRSDLRAIKRASSVGGGVRIINEGEVHADRFWAGALASRAADIPFQAIEYHGVNRAAAAANRAGMRDRASDDDITPGGRFGAGAW</sequence>
<gene>
    <name evidence="4" type="ORF">PQ455_10445</name>
</gene>
<evidence type="ECO:0000259" key="3">
    <source>
        <dbReference type="Pfam" id="PF17289"/>
    </source>
</evidence>
<name>A0ABY7TFQ9_9SPHN</name>